<gene>
    <name evidence="10" type="ORF">ACFPYJ_14070</name>
</gene>
<dbReference type="PROSITE" id="PS00211">
    <property type="entry name" value="ABC_TRANSPORTER_1"/>
    <property type="match status" value="1"/>
</dbReference>
<feature type="transmembrane region" description="Helical" evidence="7">
    <location>
        <begin position="167"/>
        <end position="188"/>
    </location>
</feature>
<evidence type="ECO:0000313" key="11">
    <source>
        <dbReference type="Proteomes" id="UP001596047"/>
    </source>
</evidence>
<evidence type="ECO:0000313" key="10">
    <source>
        <dbReference type="EMBL" id="MFC5650234.1"/>
    </source>
</evidence>
<feature type="transmembrane region" description="Helical" evidence="7">
    <location>
        <begin position="312"/>
        <end position="331"/>
    </location>
</feature>
<dbReference type="SMART" id="SM00382">
    <property type="entry name" value="AAA"/>
    <property type="match status" value="1"/>
</dbReference>
<dbReference type="RefSeq" id="WP_379188782.1">
    <property type="nucleotide sequence ID" value="NZ_JBHSOW010000047.1"/>
</dbReference>
<dbReference type="PROSITE" id="PS50893">
    <property type="entry name" value="ABC_TRANSPORTER_2"/>
    <property type="match status" value="1"/>
</dbReference>
<keyword evidence="3" id="KW-0547">Nucleotide-binding</keyword>
<dbReference type="GO" id="GO:0005524">
    <property type="term" value="F:ATP binding"/>
    <property type="evidence" value="ECO:0007669"/>
    <property type="project" value="UniProtKB-KW"/>
</dbReference>
<dbReference type="Pfam" id="PF00664">
    <property type="entry name" value="ABC_membrane"/>
    <property type="match status" value="1"/>
</dbReference>
<reference evidence="11" key="1">
    <citation type="journal article" date="2019" name="Int. J. Syst. Evol. Microbiol.">
        <title>The Global Catalogue of Microorganisms (GCM) 10K type strain sequencing project: providing services to taxonomists for standard genome sequencing and annotation.</title>
        <authorList>
            <consortium name="The Broad Institute Genomics Platform"/>
            <consortium name="The Broad Institute Genome Sequencing Center for Infectious Disease"/>
            <person name="Wu L."/>
            <person name="Ma J."/>
        </authorList>
    </citation>
    <scope>NUCLEOTIDE SEQUENCE [LARGE SCALE GENOMIC DNA]</scope>
    <source>
        <strain evidence="11">CGMCC 1.3240</strain>
    </source>
</reference>
<name>A0ABW0VZE6_9BACL</name>
<organism evidence="10 11">
    <name type="scientific">Paenibacillus solisilvae</name>
    <dbReference type="NCBI Taxonomy" id="2486751"/>
    <lineage>
        <taxon>Bacteria</taxon>
        <taxon>Bacillati</taxon>
        <taxon>Bacillota</taxon>
        <taxon>Bacilli</taxon>
        <taxon>Bacillales</taxon>
        <taxon>Paenibacillaceae</taxon>
        <taxon>Paenibacillus</taxon>
    </lineage>
</organism>
<dbReference type="SUPFAM" id="SSF52540">
    <property type="entry name" value="P-loop containing nucleoside triphosphate hydrolases"/>
    <property type="match status" value="1"/>
</dbReference>
<dbReference type="PANTHER" id="PTHR43394:SF1">
    <property type="entry name" value="ATP-BINDING CASSETTE SUB-FAMILY B MEMBER 10, MITOCHONDRIAL"/>
    <property type="match status" value="1"/>
</dbReference>
<dbReference type="Pfam" id="PF00005">
    <property type="entry name" value="ABC_tran"/>
    <property type="match status" value="1"/>
</dbReference>
<dbReference type="InterPro" id="IPR011527">
    <property type="entry name" value="ABC1_TM_dom"/>
</dbReference>
<keyword evidence="6 7" id="KW-0472">Membrane</keyword>
<evidence type="ECO:0000256" key="7">
    <source>
        <dbReference type="SAM" id="Phobius"/>
    </source>
</evidence>
<dbReference type="Proteomes" id="UP001596047">
    <property type="component" value="Unassembled WGS sequence"/>
</dbReference>
<evidence type="ECO:0000256" key="4">
    <source>
        <dbReference type="ARBA" id="ARBA00022840"/>
    </source>
</evidence>
<comment type="subcellular location">
    <subcellularLocation>
        <location evidence="1">Cell membrane</location>
        <topology evidence="1">Multi-pass membrane protein</topology>
    </subcellularLocation>
</comment>
<proteinExistence type="predicted"/>
<feature type="transmembrane region" description="Helical" evidence="7">
    <location>
        <begin position="287"/>
        <end position="306"/>
    </location>
</feature>
<evidence type="ECO:0000259" key="8">
    <source>
        <dbReference type="PROSITE" id="PS50893"/>
    </source>
</evidence>
<dbReference type="InterPro" id="IPR003593">
    <property type="entry name" value="AAA+_ATPase"/>
</dbReference>
<evidence type="ECO:0000256" key="1">
    <source>
        <dbReference type="ARBA" id="ARBA00004651"/>
    </source>
</evidence>
<accession>A0ABW0VZE6</accession>
<feature type="transmembrane region" description="Helical" evidence="7">
    <location>
        <begin position="433"/>
        <end position="455"/>
    </location>
</feature>
<dbReference type="InterPro" id="IPR036640">
    <property type="entry name" value="ABC1_TM_sf"/>
</dbReference>
<evidence type="ECO:0000256" key="5">
    <source>
        <dbReference type="ARBA" id="ARBA00022989"/>
    </source>
</evidence>
<dbReference type="EMBL" id="JBHSOW010000047">
    <property type="protein sequence ID" value="MFC5650234.1"/>
    <property type="molecule type" value="Genomic_DNA"/>
</dbReference>
<feature type="domain" description="ABC transporter" evidence="8">
    <location>
        <begin position="489"/>
        <end position="723"/>
    </location>
</feature>
<dbReference type="Gene3D" id="3.40.50.300">
    <property type="entry name" value="P-loop containing nucleotide triphosphate hydrolases"/>
    <property type="match status" value="1"/>
</dbReference>
<dbReference type="PROSITE" id="PS50929">
    <property type="entry name" value="ABC_TM1F"/>
    <property type="match status" value="1"/>
</dbReference>
<feature type="transmembrane region" description="Helical" evidence="7">
    <location>
        <begin position="208"/>
        <end position="229"/>
    </location>
</feature>
<sequence length="740" mass="82883">MNLNFKLAEQDLIAAQQAVGESIAYCVPADLSLSGGRMQGFLVIGQDKWAYVENGSVLESRPIAEANSYKIVPLIGNAVLEAEVNHTKRIIVRVTMQHAARYGFIAQILNDMAAKRQIRIFNNEDDAVCVKCGGPLVHGTRVCPKCMSKAAAFKRLFVVSQAHWKKLALGLVVLFASSGISLTGPFFQKLLVNSSLQPPDGQSADRNMFYWAIAGMLLVLVVGELLVIFRGRIMASVSSGIAADLRKMVFDKTQQLSLGFLTSQRAGDIMNRITSDTDRIRHLIQELCTTAIFQLLMLISASYLLFHADWRLAVVVLIPAPIVAYLHRYIWKTVLWKLFHKQWRVNDKANSFLHDVLSGIRVVKAFGKEEREIKRFRTYNSEFAAATIQSEKLFSILSPITNYLIEMGQYLVLMIGCGMILNKQMNIGELIQFSAYASMIFGPIAWLMFMPRWVANAVISIDRVFSVIDEQPEVLDSEASEKHPIQGEIAFRDVIFGYKTYEPVLKQLNFEVKQGEMIGLVGHSGSGKSTLINLVSRFYDVTDGEIQIDGVDIRSIKQEDLRSQIGVVLQETFLFTGTIMENIQYSKPDATHEEIIQAARIANAHNFIINFPDGYDTMLDENGNNLSGGERQRLAIARAVLNNPRILILDEATASLDIDTETAIQEALQRVTKNRTTIAIAHRLSTLRHADRLLVLEKGEVAEVGTHTELLEKKGIYYNLIHAQRDMTKPKTEQTEEIIA</sequence>
<protein>
    <submittedName>
        <fullName evidence="10">ABC transporter ATP-binding protein</fullName>
    </submittedName>
</protein>
<dbReference type="InterPro" id="IPR003439">
    <property type="entry name" value="ABC_transporter-like_ATP-bd"/>
</dbReference>
<keyword evidence="4 10" id="KW-0067">ATP-binding</keyword>
<dbReference type="InterPro" id="IPR039421">
    <property type="entry name" value="Type_1_exporter"/>
</dbReference>
<dbReference type="CDD" id="cd18563">
    <property type="entry name" value="ABC_6TM_exporter_like"/>
    <property type="match status" value="1"/>
</dbReference>
<comment type="caution">
    <text evidence="10">The sequence shown here is derived from an EMBL/GenBank/DDBJ whole genome shotgun (WGS) entry which is preliminary data.</text>
</comment>
<feature type="domain" description="ABC transmembrane type-1" evidence="9">
    <location>
        <begin position="168"/>
        <end position="450"/>
    </location>
</feature>
<evidence type="ECO:0000256" key="6">
    <source>
        <dbReference type="ARBA" id="ARBA00023136"/>
    </source>
</evidence>
<dbReference type="SUPFAM" id="SSF90123">
    <property type="entry name" value="ABC transporter transmembrane region"/>
    <property type="match status" value="1"/>
</dbReference>
<keyword evidence="11" id="KW-1185">Reference proteome</keyword>
<evidence type="ECO:0000256" key="2">
    <source>
        <dbReference type="ARBA" id="ARBA00022692"/>
    </source>
</evidence>
<dbReference type="InterPro" id="IPR017871">
    <property type="entry name" value="ABC_transporter-like_CS"/>
</dbReference>
<evidence type="ECO:0000259" key="9">
    <source>
        <dbReference type="PROSITE" id="PS50929"/>
    </source>
</evidence>
<evidence type="ECO:0000256" key="3">
    <source>
        <dbReference type="ARBA" id="ARBA00022741"/>
    </source>
</evidence>
<keyword evidence="5 7" id="KW-1133">Transmembrane helix</keyword>
<dbReference type="Gene3D" id="1.20.1560.10">
    <property type="entry name" value="ABC transporter type 1, transmembrane domain"/>
    <property type="match status" value="1"/>
</dbReference>
<dbReference type="PANTHER" id="PTHR43394">
    <property type="entry name" value="ATP-DEPENDENT PERMEASE MDL1, MITOCHONDRIAL"/>
    <property type="match status" value="1"/>
</dbReference>
<dbReference type="InterPro" id="IPR027417">
    <property type="entry name" value="P-loop_NTPase"/>
</dbReference>
<keyword evidence="2 7" id="KW-0812">Transmembrane</keyword>